<gene>
    <name evidence="1" type="ORF">GFD30_19115</name>
</gene>
<protein>
    <submittedName>
        <fullName evidence="1">Uncharacterized protein</fullName>
    </submittedName>
</protein>
<sequence length="181" mass="18674">MRQEAGVQLVDRAKGLPAVLDGGEGLPGELVEQIREDVTRLDRAPGAGYLDRDGGVDGSEERVGVELLQPCAGDARGVFAQPGAGDGRGAAELDGDRDLGAARLVAVSGADVDGGGERGAVPVEATRVADVDLAGPSVDRPYEFVVDGEHVGDRHSVVPSGNRERIVELQTVSDPQLVASM</sequence>
<organism evidence="1 2">
    <name type="scientific">Glycomyces albidus</name>
    <dbReference type="NCBI Taxonomy" id="2656774"/>
    <lineage>
        <taxon>Bacteria</taxon>
        <taxon>Bacillati</taxon>
        <taxon>Actinomycetota</taxon>
        <taxon>Actinomycetes</taxon>
        <taxon>Glycomycetales</taxon>
        <taxon>Glycomycetaceae</taxon>
        <taxon>Glycomyces</taxon>
    </lineage>
</organism>
<evidence type="ECO:0000313" key="1">
    <source>
        <dbReference type="EMBL" id="MQM27663.1"/>
    </source>
</evidence>
<reference evidence="1 2" key="1">
    <citation type="submission" date="2019-10" db="EMBL/GenBank/DDBJ databases">
        <title>Glycomyces albidus sp. nov., a novel actinomycete isolated from rhizosphere soil of wheat (Triticum aestivum L.).</title>
        <authorList>
            <person name="Qian L."/>
        </authorList>
    </citation>
    <scope>NUCLEOTIDE SEQUENCE [LARGE SCALE GENOMIC DNA]</scope>
    <source>
        <strain evidence="1 2">NEAU-7082</strain>
    </source>
</reference>
<proteinExistence type="predicted"/>
<dbReference type="EMBL" id="WIAO01000027">
    <property type="protein sequence ID" value="MQM27663.1"/>
    <property type="molecule type" value="Genomic_DNA"/>
</dbReference>
<keyword evidence="2" id="KW-1185">Reference proteome</keyword>
<name>A0A6L5GDX0_9ACTN</name>
<dbReference type="Proteomes" id="UP000477750">
    <property type="component" value="Unassembled WGS sequence"/>
</dbReference>
<dbReference type="AlphaFoldDB" id="A0A6L5GDX0"/>
<comment type="caution">
    <text evidence="1">The sequence shown here is derived from an EMBL/GenBank/DDBJ whole genome shotgun (WGS) entry which is preliminary data.</text>
</comment>
<dbReference type="RefSeq" id="WP_153026793.1">
    <property type="nucleotide sequence ID" value="NZ_WIAO01000027.1"/>
</dbReference>
<accession>A0A6L5GDX0</accession>
<evidence type="ECO:0000313" key="2">
    <source>
        <dbReference type="Proteomes" id="UP000477750"/>
    </source>
</evidence>